<evidence type="ECO:0000313" key="10">
    <source>
        <dbReference type="EMBL" id="TXK49346.1"/>
    </source>
</evidence>
<feature type="signal peptide" evidence="7">
    <location>
        <begin position="1"/>
        <end position="28"/>
    </location>
</feature>
<evidence type="ECO:0000256" key="5">
    <source>
        <dbReference type="ARBA" id="ARBA00023295"/>
    </source>
</evidence>
<feature type="compositionally biased region" description="Basic and acidic residues" evidence="6">
    <location>
        <begin position="955"/>
        <end position="968"/>
    </location>
</feature>
<dbReference type="Gene3D" id="2.60.40.10">
    <property type="entry name" value="Immunoglobulins"/>
    <property type="match status" value="1"/>
</dbReference>
<dbReference type="GO" id="GO:0004565">
    <property type="term" value="F:beta-galactosidase activity"/>
    <property type="evidence" value="ECO:0007669"/>
    <property type="project" value="UniProtKB-EC"/>
</dbReference>
<organism evidence="10 11">
    <name type="scientific">Pontibacter qinzhouensis</name>
    <dbReference type="NCBI Taxonomy" id="2603253"/>
    <lineage>
        <taxon>Bacteria</taxon>
        <taxon>Pseudomonadati</taxon>
        <taxon>Bacteroidota</taxon>
        <taxon>Cytophagia</taxon>
        <taxon>Cytophagales</taxon>
        <taxon>Hymenobacteraceae</taxon>
        <taxon>Pontibacter</taxon>
    </lineage>
</organism>
<dbReference type="Proteomes" id="UP000321926">
    <property type="component" value="Unassembled WGS sequence"/>
</dbReference>
<keyword evidence="7" id="KW-0732">Signal</keyword>
<dbReference type="Gene3D" id="2.60.120.260">
    <property type="entry name" value="Galactose-binding domain-like"/>
    <property type="match status" value="1"/>
</dbReference>
<dbReference type="SUPFAM" id="SSF49303">
    <property type="entry name" value="beta-Galactosidase/glucuronidase domain"/>
    <property type="match status" value="1"/>
</dbReference>
<evidence type="ECO:0000256" key="1">
    <source>
        <dbReference type="ARBA" id="ARBA00001412"/>
    </source>
</evidence>
<comment type="catalytic activity">
    <reaction evidence="1">
        <text>Hydrolysis of terminal non-reducing beta-D-galactose residues in beta-D-galactosides.</text>
        <dbReference type="EC" id="3.2.1.23"/>
    </reaction>
</comment>
<dbReference type="EC" id="3.2.1.23" evidence="3"/>
<sequence>MNLNRPAIFRLFLVTVCCLLLLSQGSKAQQKEISLAGDWKFTTDPTGKGLTEKWFTQSFPEQVKLPGSMAENLKGNDITLKTEWTASIYDSSWFYNPRMARYREPGNIKVPFWLTPAKHYVGPAWYQKEVTIPASWKDKRIVLELERAHIATHLWIDEQEIGKANSLVAPHLYDLTGKLAPGKHTITLRVDNTITEDVNVGTNSHSISDHTQGNWNGVVGNLMLKAGSKVYFDDIQVFPNLKTKTASVKLTLQNTTDKPVTGKVSLGAKSFNSDKTHAAQAKPVNVKLNPGETVLDINLPLGENMQTWDEFNPALYKLTAKLDAKGNQDDEQGVQFGMREISVEGTRIMVNGKPVFLRGDLNNSEFPLTGYPPTDEASWERIYKIAKAHGLNHIRFHSWCPPEAAFIAADKIGIYLQPEGPTWPNHSTSLGSGKAIDTYIYEETNRMAKHYGNYASFTMLAAGNEPRGGNQAKYLAEFVKYWQKKDNRRIYTGASVAMSWPLVPENEFMVKSGPRGLNWPNARPENEGDYRTKIEGFTVPYVTHEMGQWVAFPNFEEIKKYTGVYRAKNFELFQEDLADRGMGDQARDFLTASGKLQALSYKFEIEQSLRTPGLAGFQLLGLQDFPGQGTALVGVLDAFWESKGYISPEEFRRFCNTTVPLTRMAKFVYKNNEVLTANVELYHFGESDLTNAILNWELKDDKNNVVASGSLPAKAFPRGANTEAGKLEIPLTKITKASKLNLFIKLAETNFVNDWNVWVYPAEELPVVKSDVYYTKVLDKKAEEVLNRGGSVFLDAAGSVVKGKEVMMYFTPAFWNTSWFKMRPPHTTGSLIKADHPAFEYFPTESFTDLQWWEVVNRAQVMHLEDFPKDFRPIVQPIDTWFMNRKLGLIYEASVGKGKLLVSSADLTSDLDNRPAARQLRYSLLSYMASDKFQPKDKLDMELVRDVFQTPSREVWDSFTKDSPDELKPNQGQQPVVK</sequence>
<reference evidence="10 11" key="1">
    <citation type="submission" date="2019-08" db="EMBL/GenBank/DDBJ databases">
        <authorList>
            <person name="Shi S."/>
        </authorList>
    </citation>
    <scope>NUCLEOTIDE SEQUENCE [LARGE SCALE GENOMIC DNA]</scope>
    <source>
        <strain evidence="10 11">GY10130</strain>
    </source>
</reference>
<dbReference type="InterPro" id="IPR008979">
    <property type="entry name" value="Galactose-bd-like_sf"/>
</dbReference>
<feature type="region of interest" description="Disordered" evidence="6">
    <location>
        <begin position="955"/>
        <end position="978"/>
    </location>
</feature>
<dbReference type="SUPFAM" id="SSF49785">
    <property type="entry name" value="Galactose-binding domain-like"/>
    <property type="match status" value="1"/>
</dbReference>
<dbReference type="GO" id="GO:0005990">
    <property type="term" value="P:lactose catabolic process"/>
    <property type="evidence" value="ECO:0007669"/>
    <property type="project" value="TreeGrafter"/>
</dbReference>
<feature type="domain" description="Glycoside hydrolase family 2 immunoglobulin-like beta-sandwich" evidence="8">
    <location>
        <begin position="230"/>
        <end position="339"/>
    </location>
</feature>
<comment type="similarity">
    <text evidence="2">Belongs to the glycosyl hydrolase 2 family.</text>
</comment>
<dbReference type="PANTHER" id="PTHR46323">
    <property type="entry name" value="BETA-GALACTOSIDASE"/>
    <property type="match status" value="1"/>
</dbReference>
<accession>A0A5C8KB42</accession>
<evidence type="ECO:0000256" key="6">
    <source>
        <dbReference type="SAM" id="MobiDB-lite"/>
    </source>
</evidence>
<keyword evidence="5" id="KW-0326">Glycosidase</keyword>
<proteinExistence type="inferred from homology"/>
<dbReference type="OrthoDB" id="1007335at2"/>
<dbReference type="InterPro" id="IPR006104">
    <property type="entry name" value="Glyco_hydro_2_N"/>
</dbReference>
<evidence type="ECO:0000256" key="4">
    <source>
        <dbReference type="ARBA" id="ARBA00022801"/>
    </source>
</evidence>
<dbReference type="PANTHER" id="PTHR46323:SF2">
    <property type="entry name" value="BETA-GALACTOSIDASE"/>
    <property type="match status" value="1"/>
</dbReference>
<dbReference type="Pfam" id="PF02837">
    <property type="entry name" value="Glyco_hydro_2_N"/>
    <property type="match status" value="1"/>
</dbReference>
<evidence type="ECO:0000259" key="9">
    <source>
        <dbReference type="Pfam" id="PF02837"/>
    </source>
</evidence>
<evidence type="ECO:0000313" key="11">
    <source>
        <dbReference type="Proteomes" id="UP000321926"/>
    </source>
</evidence>
<dbReference type="InterPro" id="IPR050347">
    <property type="entry name" value="Bact_Beta-galactosidase"/>
</dbReference>
<dbReference type="SUPFAM" id="SSF51445">
    <property type="entry name" value="(Trans)glycosidases"/>
    <property type="match status" value="1"/>
</dbReference>
<feature type="domain" description="Glycosyl hydrolases family 2 sugar binding" evidence="9">
    <location>
        <begin position="34"/>
        <end position="219"/>
    </location>
</feature>
<feature type="chain" id="PRO_5022801898" description="beta-galactosidase" evidence="7">
    <location>
        <begin position="29"/>
        <end position="978"/>
    </location>
</feature>
<evidence type="ECO:0000256" key="2">
    <source>
        <dbReference type="ARBA" id="ARBA00007401"/>
    </source>
</evidence>
<evidence type="ECO:0000256" key="3">
    <source>
        <dbReference type="ARBA" id="ARBA00012756"/>
    </source>
</evidence>
<keyword evidence="4" id="KW-0378">Hydrolase</keyword>
<dbReference type="RefSeq" id="WP_147920890.1">
    <property type="nucleotide sequence ID" value="NZ_VRTY01000017.1"/>
</dbReference>
<dbReference type="Pfam" id="PF00703">
    <property type="entry name" value="Glyco_hydro_2"/>
    <property type="match status" value="1"/>
</dbReference>
<gene>
    <name evidence="10" type="ORF">FVR03_06310</name>
</gene>
<dbReference type="InterPro" id="IPR006102">
    <property type="entry name" value="Ig-like_GH2"/>
</dbReference>
<comment type="caution">
    <text evidence="10">The sequence shown here is derived from an EMBL/GenBank/DDBJ whole genome shotgun (WGS) entry which is preliminary data.</text>
</comment>
<evidence type="ECO:0000256" key="7">
    <source>
        <dbReference type="SAM" id="SignalP"/>
    </source>
</evidence>
<name>A0A5C8KB42_9BACT</name>
<dbReference type="InterPro" id="IPR017853">
    <property type="entry name" value="GH"/>
</dbReference>
<protein>
    <recommendedName>
        <fullName evidence="3">beta-galactosidase</fullName>
        <ecNumber evidence="3">3.2.1.23</ecNumber>
    </recommendedName>
</protein>
<dbReference type="Gene3D" id="3.20.20.80">
    <property type="entry name" value="Glycosidases"/>
    <property type="match status" value="1"/>
</dbReference>
<dbReference type="EMBL" id="VRTY01000017">
    <property type="protein sequence ID" value="TXK49346.1"/>
    <property type="molecule type" value="Genomic_DNA"/>
</dbReference>
<dbReference type="GO" id="GO:0009341">
    <property type="term" value="C:beta-galactosidase complex"/>
    <property type="evidence" value="ECO:0007669"/>
    <property type="project" value="TreeGrafter"/>
</dbReference>
<dbReference type="AlphaFoldDB" id="A0A5C8KB42"/>
<evidence type="ECO:0000259" key="8">
    <source>
        <dbReference type="Pfam" id="PF00703"/>
    </source>
</evidence>
<dbReference type="InterPro" id="IPR013783">
    <property type="entry name" value="Ig-like_fold"/>
</dbReference>
<keyword evidence="11" id="KW-1185">Reference proteome</keyword>
<dbReference type="InterPro" id="IPR036156">
    <property type="entry name" value="Beta-gal/glucu_dom_sf"/>
</dbReference>